<name>A0A9N8EZF5_9STRA</name>
<dbReference type="Gene3D" id="3.80.10.10">
    <property type="entry name" value="Ribonuclease Inhibitor"/>
    <property type="match status" value="1"/>
</dbReference>
<keyword evidence="2" id="KW-1185">Reference proteome</keyword>
<organism evidence="1 2">
    <name type="scientific">Seminavis robusta</name>
    <dbReference type="NCBI Taxonomy" id="568900"/>
    <lineage>
        <taxon>Eukaryota</taxon>
        <taxon>Sar</taxon>
        <taxon>Stramenopiles</taxon>
        <taxon>Ochrophyta</taxon>
        <taxon>Bacillariophyta</taxon>
        <taxon>Bacillariophyceae</taxon>
        <taxon>Bacillariophycidae</taxon>
        <taxon>Naviculales</taxon>
        <taxon>Naviculaceae</taxon>
        <taxon>Seminavis</taxon>
    </lineage>
</organism>
<dbReference type="SUPFAM" id="SSF52047">
    <property type="entry name" value="RNI-like"/>
    <property type="match status" value="1"/>
</dbReference>
<dbReference type="InterPro" id="IPR032675">
    <property type="entry name" value="LRR_dom_sf"/>
</dbReference>
<proteinExistence type="predicted"/>
<dbReference type="Proteomes" id="UP001153069">
    <property type="component" value="Unassembled WGS sequence"/>
</dbReference>
<dbReference type="AlphaFoldDB" id="A0A9N8EZF5"/>
<dbReference type="EMBL" id="CAICTM010002412">
    <property type="protein sequence ID" value="CAB9529155.1"/>
    <property type="molecule type" value="Genomic_DNA"/>
</dbReference>
<evidence type="ECO:0000313" key="2">
    <source>
        <dbReference type="Proteomes" id="UP001153069"/>
    </source>
</evidence>
<accession>A0A9N8EZF5</accession>
<protein>
    <submittedName>
        <fullName evidence="1">Uncharacterized protein</fullName>
    </submittedName>
</protein>
<reference evidence="1" key="1">
    <citation type="submission" date="2020-06" db="EMBL/GenBank/DDBJ databases">
        <authorList>
            <consortium name="Plant Systems Biology data submission"/>
        </authorList>
    </citation>
    <scope>NUCLEOTIDE SEQUENCE</scope>
    <source>
        <strain evidence="1">D6</strain>
    </source>
</reference>
<comment type="caution">
    <text evidence="1">The sequence shown here is derived from an EMBL/GenBank/DDBJ whole genome shotgun (WGS) entry which is preliminary data.</text>
</comment>
<sequence>MQGLSYCDINHRLQIRLCSAIPGCTLSDAKRCLLWKDGFASAQTVKLSISHDYFALGRLADELESFVSAMANAMPKLSEIHVQLLQHGFSFAAGHHAHKAVVPVELLEFLLQKFPRLERIKFCDLHIMTVGPGREQQQQQQQQRDSLQKLAIALECQSLLEHLELRHCSFFPVSSSRVDPLLTSLSIGVPTLEKLILQFPFQNGVSVSTTAVNALTEGCTRLRELHFKGLHTIPTCSKATPPSMLWNGCASLERLALHLPPLTSPAMSEAMGTELASLVHKAPKLVALTVNLHLLQAQGQQSTKCHSLQSFQSALASALRPTKLQELYILCHDEIAITRGGQSQQLPTLPVFCRVLQDTPTLTRLCLPHCGELDECVAFWLAVNQSGIRQFFLPLDDNDGNSQNRNSVARLGELGEFVSSKDDRTQLSMIYYVLREGCPLFLA</sequence>
<gene>
    <name evidence="1" type="ORF">SEMRO_2414_G326820.1</name>
</gene>
<evidence type="ECO:0000313" key="1">
    <source>
        <dbReference type="EMBL" id="CAB9529155.1"/>
    </source>
</evidence>